<proteinExistence type="predicted"/>
<dbReference type="EMBL" id="BK015866">
    <property type="protein sequence ID" value="DAD70493.1"/>
    <property type="molecule type" value="Genomic_DNA"/>
</dbReference>
<protein>
    <submittedName>
        <fullName evidence="1">Uncharacterized protein</fullName>
    </submittedName>
</protein>
<reference evidence="1" key="1">
    <citation type="journal article" date="2021" name="Proc. Natl. Acad. Sci. U.S.A.">
        <title>A Catalog of Tens of Thousands of Viruses from Human Metagenomes Reveals Hidden Associations with Chronic Diseases.</title>
        <authorList>
            <person name="Tisza M.J."/>
            <person name="Buck C.B."/>
        </authorList>
    </citation>
    <scope>NUCLEOTIDE SEQUENCE</scope>
    <source>
        <strain evidence="1">CtXbO14</strain>
    </source>
</reference>
<evidence type="ECO:0000313" key="1">
    <source>
        <dbReference type="EMBL" id="DAD70493.1"/>
    </source>
</evidence>
<sequence>MHYLFHLTSKLCTHTTYIINYTFSYHFDIAK</sequence>
<organism evidence="1">
    <name type="scientific">Siphoviridae sp. ctXbO14</name>
    <dbReference type="NCBI Taxonomy" id="2827579"/>
    <lineage>
        <taxon>Viruses</taxon>
        <taxon>Duplodnaviria</taxon>
        <taxon>Heunggongvirae</taxon>
        <taxon>Uroviricota</taxon>
        <taxon>Caudoviricetes</taxon>
    </lineage>
</organism>
<name>A0A8S5LK60_9CAUD</name>
<accession>A0A8S5LK60</accession>